<name>A0A9X3EL66_9BACT</name>
<dbReference type="Proteomes" id="UP001150924">
    <property type="component" value="Unassembled WGS sequence"/>
</dbReference>
<reference evidence="1" key="1">
    <citation type="submission" date="2022-11" db="EMBL/GenBank/DDBJ databases">
        <title>Minimal conservation of predation-associated metabolite biosynthetic gene clusters underscores biosynthetic potential of Myxococcota including descriptions for ten novel species: Archangium lansinium sp. nov., Myxococcus landrumus sp. nov., Nannocystis bai.</title>
        <authorList>
            <person name="Ahearne A."/>
            <person name="Stevens C."/>
            <person name="Phillips K."/>
        </authorList>
    </citation>
    <scope>NUCLEOTIDE SEQUENCE</scope>
    <source>
        <strain evidence="1">Na p29</strain>
    </source>
</reference>
<dbReference type="RefSeq" id="WP_267766857.1">
    <property type="nucleotide sequence ID" value="NZ_JAPNKE010000002.1"/>
</dbReference>
<organism evidence="1 2">
    <name type="scientific">Nannocystis pusilla</name>
    <dbReference type="NCBI Taxonomy" id="889268"/>
    <lineage>
        <taxon>Bacteria</taxon>
        <taxon>Pseudomonadati</taxon>
        <taxon>Myxococcota</taxon>
        <taxon>Polyangia</taxon>
        <taxon>Nannocystales</taxon>
        <taxon>Nannocystaceae</taxon>
        <taxon>Nannocystis</taxon>
    </lineage>
</organism>
<protein>
    <submittedName>
        <fullName evidence="1">Uncharacterized protein</fullName>
    </submittedName>
</protein>
<keyword evidence="2" id="KW-1185">Reference proteome</keyword>
<sequence length="98" mass="10178">MLVSLSVPVAVPVLVVGSVVGAVSVSFPIPSSPQPAISSAPTSAVLPSTFARPNFFMAILSRTARSGVNACIRAELLRGRRARLQRCLHRSAGTHASV</sequence>
<proteinExistence type="predicted"/>
<evidence type="ECO:0000313" key="1">
    <source>
        <dbReference type="EMBL" id="MCY1005214.1"/>
    </source>
</evidence>
<evidence type="ECO:0000313" key="2">
    <source>
        <dbReference type="Proteomes" id="UP001150924"/>
    </source>
</evidence>
<gene>
    <name evidence="1" type="ORF">OV079_06435</name>
</gene>
<dbReference type="AlphaFoldDB" id="A0A9X3EL66"/>
<dbReference type="EMBL" id="JAPNKE010000002">
    <property type="protein sequence ID" value="MCY1005214.1"/>
    <property type="molecule type" value="Genomic_DNA"/>
</dbReference>
<comment type="caution">
    <text evidence="1">The sequence shown here is derived from an EMBL/GenBank/DDBJ whole genome shotgun (WGS) entry which is preliminary data.</text>
</comment>
<accession>A0A9X3EL66</accession>